<dbReference type="PANTHER" id="PTHR30570">
    <property type="entry name" value="PERIPLASMIC PHOSPHATE BINDING COMPONENT OF PHOSPHATE ABC TRANSPORTER"/>
    <property type="match status" value="1"/>
</dbReference>
<dbReference type="SUPFAM" id="SSF103088">
    <property type="entry name" value="OmpA-like"/>
    <property type="match status" value="1"/>
</dbReference>
<feature type="domain" description="OmpA-like" evidence="3">
    <location>
        <begin position="310"/>
        <end position="433"/>
    </location>
</feature>
<dbReference type="EMBL" id="AP027266">
    <property type="protein sequence ID" value="BDW87011.1"/>
    <property type="molecule type" value="Genomic_DNA"/>
</dbReference>
<evidence type="ECO:0000313" key="4">
    <source>
        <dbReference type="EMBL" id="BDW87011.1"/>
    </source>
</evidence>
<dbReference type="SUPFAM" id="SSF53850">
    <property type="entry name" value="Periplasmic binding protein-like II"/>
    <property type="match status" value="1"/>
</dbReference>
<name>A0AA48HVS1_9RHOB</name>
<dbReference type="Gene3D" id="3.30.1330.60">
    <property type="entry name" value="OmpA-like domain"/>
    <property type="match status" value="1"/>
</dbReference>
<dbReference type="InterPro" id="IPR006665">
    <property type="entry name" value="OmpA-like"/>
</dbReference>
<reference evidence="4 5" key="1">
    <citation type="submission" date="2023-01" db="EMBL/GenBank/DDBJ databases">
        <title>Complete genome sequence of Roseicyclus marinus strain Dej080120_10.</title>
        <authorList>
            <person name="Ueki S."/>
            <person name="Maruyama F."/>
        </authorList>
    </citation>
    <scope>NUCLEOTIDE SEQUENCE [LARGE SCALE GENOMIC DNA]</scope>
    <source>
        <strain evidence="4 5">Dej080120_10</strain>
    </source>
</reference>
<dbReference type="GO" id="GO:0016020">
    <property type="term" value="C:membrane"/>
    <property type="evidence" value="ECO:0007669"/>
    <property type="project" value="UniProtKB-UniRule"/>
</dbReference>
<keyword evidence="5" id="KW-1185">Reference proteome</keyword>
<protein>
    <submittedName>
        <fullName evidence="4">OmpA family protein</fullName>
    </submittedName>
</protein>
<dbReference type="Proteomes" id="UP001337723">
    <property type="component" value="Chromosome"/>
</dbReference>
<evidence type="ECO:0000259" key="3">
    <source>
        <dbReference type="PROSITE" id="PS51123"/>
    </source>
</evidence>
<dbReference type="InterPro" id="IPR024370">
    <property type="entry name" value="PBP_domain"/>
</dbReference>
<gene>
    <name evidence="4" type="ORF">MACH21_31880</name>
</gene>
<dbReference type="CDD" id="cd07185">
    <property type="entry name" value="OmpA_C-like"/>
    <property type="match status" value="1"/>
</dbReference>
<dbReference type="Pfam" id="PF00691">
    <property type="entry name" value="OmpA"/>
    <property type="match status" value="1"/>
</dbReference>
<dbReference type="AlphaFoldDB" id="A0AA48HVS1"/>
<keyword evidence="2" id="KW-0472">Membrane</keyword>
<dbReference type="Pfam" id="PF12849">
    <property type="entry name" value="PBP_like_2"/>
    <property type="match status" value="1"/>
</dbReference>
<dbReference type="InterPro" id="IPR036737">
    <property type="entry name" value="OmpA-like_sf"/>
</dbReference>
<dbReference type="InterPro" id="IPR050811">
    <property type="entry name" value="Phosphate_ABC_transporter"/>
</dbReference>
<accession>A0AA48HVS1</accession>
<evidence type="ECO:0000256" key="1">
    <source>
        <dbReference type="ARBA" id="ARBA00022729"/>
    </source>
</evidence>
<evidence type="ECO:0000256" key="2">
    <source>
        <dbReference type="PROSITE-ProRule" id="PRU00473"/>
    </source>
</evidence>
<dbReference type="Gene3D" id="3.40.190.10">
    <property type="entry name" value="Periplasmic binding protein-like II"/>
    <property type="match status" value="2"/>
</dbReference>
<evidence type="ECO:0000313" key="5">
    <source>
        <dbReference type="Proteomes" id="UP001337723"/>
    </source>
</evidence>
<organism evidence="4 5">
    <name type="scientific">Roseicyclus marinus</name>
    <dbReference type="NCBI Taxonomy" id="2161673"/>
    <lineage>
        <taxon>Bacteria</taxon>
        <taxon>Pseudomonadati</taxon>
        <taxon>Pseudomonadota</taxon>
        <taxon>Alphaproteobacteria</taxon>
        <taxon>Rhodobacterales</taxon>
        <taxon>Roseobacteraceae</taxon>
        <taxon>Roseicyclus</taxon>
    </lineage>
</organism>
<dbReference type="KEGG" id="rmai:MACH21_31880"/>
<keyword evidence="1" id="KW-0732">Signal</keyword>
<sequence length="434" mass="45982">MTEGLLPQLLQGFAQGRGMSLQPPEQVPGGIRYALARADGGIAAIFHVMPGTSDTGLLALLNGETDMAISLREASEAERRADLAASPDDPALIRRVRVIGLDALVPVVSPQNPLSALSLTQLADVFSGQIVNWRDLGGPDAPISLHLLRADFGLAQFFEDRMFAGQSDFVSSPAIIRHDSASALATAVVRDAYAIGITTQSARGGARSLPLAGSCGFSQSADANSVRAEDYPLTAPVLLYLAPRRLPQLVRDFLDWTETAAAERIVARAGFVNQTLTRTPVSLQGRRLANAVAAAGGEVSLTDLQRLVARLDGSERLSATFRFADGSVDLDAQSRAAVARLAAAIEQGVFDGQRLTFVGFSDGEGPAAVNLRLSLRRAESVLEAVRLAAEAADPDRVAFAVDAFGEAMPMACDDSDWGRAVNRRVEVWVDRAAP</sequence>
<dbReference type="PROSITE" id="PS51123">
    <property type="entry name" value="OMPA_2"/>
    <property type="match status" value="1"/>
</dbReference>
<dbReference type="PANTHER" id="PTHR30570:SF1">
    <property type="entry name" value="PHOSPHATE-BINDING PROTEIN PSTS"/>
    <property type="match status" value="1"/>
</dbReference>
<proteinExistence type="predicted"/>